<proteinExistence type="inferred from homology"/>
<dbReference type="Pfam" id="PF00393">
    <property type="entry name" value="6PGD"/>
    <property type="match status" value="1"/>
</dbReference>
<dbReference type="SMART" id="SM01350">
    <property type="entry name" value="6PGD"/>
    <property type="match status" value="1"/>
</dbReference>
<dbReference type="Gene3D" id="3.40.50.720">
    <property type="entry name" value="NAD(P)-binding Rossmann-like Domain"/>
    <property type="match status" value="1"/>
</dbReference>
<accession>A0A1F7TKF6</accession>
<dbReference type="NCBIfam" id="TIGR00872">
    <property type="entry name" value="gnd_rel"/>
    <property type="match status" value="1"/>
</dbReference>
<dbReference type="Pfam" id="PF03446">
    <property type="entry name" value="NAD_binding_2"/>
    <property type="match status" value="1"/>
</dbReference>
<protein>
    <submittedName>
        <fullName evidence="5">6-phosphogluconate dehydrogenase (Decarboxylating)</fullName>
    </submittedName>
</protein>
<dbReference type="InterPro" id="IPR036291">
    <property type="entry name" value="NAD(P)-bd_dom_sf"/>
</dbReference>
<comment type="caution">
    <text evidence="5">The sequence shown here is derived from an EMBL/GenBank/DDBJ whole genome shotgun (WGS) entry which is preliminary data.</text>
</comment>
<dbReference type="SUPFAM" id="SSF48179">
    <property type="entry name" value="6-phosphogluconate dehydrogenase C-terminal domain-like"/>
    <property type="match status" value="1"/>
</dbReference>
<dbReference type="GO" id="GO:0019521">
    <property type="term" value="P:D-gluconate metabolic process"/>
    <property type="evidence" value="ECO:0007669"/>
    <property type="project" value="UniProtKB-KW"/>
</dbReference>
<dbReference type="PANTHER" id="PTHR11811">
    <property type="entry name" value="6-PHOSPHOGLUCONATE DEHYDROGENASE"/>
    <property type="match status" value="1"/>
</dbReference>
<dbReference type="SUPFAM" id="SSF51735">
    <property type="entry name" value="NAD(P)-binding Rossmann-fold domains"/>
    <property type="match status" value="1"/>
</dbReference>
<keyword evidence="2" id="KW-0560">Oxidoreductase</keyword>
<dbReference type="GO" id="GO:0004616">
    <property type="term" value="F:phosphogluconate dehydrogenase (decarboxylating) activity"/>
    <property type="evidence" value="ECO:0007669"/>
    <property type="project" value="InterPro"/>
</dbReference>
<evidence type="ECO:0000313" key="5">
    <source>
        <dbReference type="EMBL" id="OGL66445.1"/>
    </source>
</evidence>
<gene>
    <name evidence="5" type="ORF">A2856_02010</name>
</gene>
<dbReference type="Proteomes" id="UP000177885">
    <property type="component" value="Unassembled WGS sequence"/>
</dbReference>
<evidence type="ECO:0000256" key="1">
    <source>
        <dbReference type="ARBA" id="ARBA00008419"/>
    </source>
</evidence>
<dbReference type="GO" id="GO:0050661">
    <property type="term" value="F:NADP binding"/>
    <property type="evidence" value="ECO:0007669"/>
    <property type="project" value="InterPro"/>
</dbReference>
<keyword evidence="3" id="KW-0311">Gluconate utilization</keyword>
<sequence>MRIGFIGLGKMGGNMVERMLEHGHRPVIFARTKATVRRYVKCGATGTESLSEMMKRLGTKNRLVWIMVPHAAVDGVLDELLPLLKRGDTVIDGGNSPWTRSVKRSARLKKRGIAFLDIGVSGGPGGARNGACLMIGGPASTYRKFRRLFKDLSVKDGEALLGPAGAGHFAKMVHNGIEYGMMQAFAEGFDVLRKKSAFRYDLHQVARLFSRGSVVTSRLNSWLEDGFKVFGTGLKGVSGSAVGTGEGKWTVQTAKSLGVPTPVISASVAARVKSMKDPSFQGKVVMVMRNRFGGHDPNPKKR</sequence>
<dbReference type="InterPro" id="IPR006115">
    <property type="entry name" value="6PGDH_NADP-bd"/>
</dbReference>
<dbReference type="GO" id="GO:0006098">
    <property type="term" value="P:pentose-phosphate shunt"/>
    <property type="evidence" value="ECO:0007669"/>
    <property type="project" value="InterPro"/>
</dbReference>
<name>A0A1F7TKF6_9BACT</name>
<organism evidence="5 6">
    <name type="scientific">Candidatus Uhrbacteria bacterium RIFCSPHIGHO2_01_FULL_63_20</name>
    <dbReference type="NCBI Taxonomy" id="1802385"/>
    <lineage>
        <taxon>Bacteria</taxon>
        <taxon>Candidatus Uhriibacteriota</taxon>
    </lineage>
</organism>
<dbReference type="NCBIfam" id="NF007161">
    <property type="entry name" value="PRK09599.1"/>
    <property type="match status" value="1"/>
</dbReference>
<dbReference type="AlphaFoldDB" id="A0A1F7TKF6"/>
<dbReference type="InterPro" id="IPR002204">
    <property type="entry name" value="3-OH-isobutyrate_DH-rel_CS"/>
</dbReference>
<dbReference type="Gene3D" id="1.10.1040.10">
    <property type="entry name" value="N-(1-d-carboxylethyl)-l-norvaline Dehydrogenase, domain 2"/>
    <property type="match status" value="1"/>
</dbReference>
<dbReference type="STRING" id="1802385.A2856_02010"/>
<comment type="similarity">
    <text evidence="1">Belongs to the 6-phosphogluconate dehydrogenase family.</text>
</comment>
<feature type="domain" description="6-phosphogluconate dehydrogenase C-terminal" evidence="4">
    <location>
        <begin position="167"/>
        <end position="298"/>
    </location>
</feature>
<dbReference type="InterPro" id="IPR004849">
    <property type="entry name" value="6DGDH_YqeC"/>
</dbReference>
<evidence type="ECO:0000259" key="4">
    <source>
        <dbReference type="SMART" id="SM01350"/>
    </source>
</evidence>
<dbReference type="InterPro" id="IPR013328">
    <property type="entry name" value="6PGD_dom2"/>
</dbReference>
<dbReference type="EMBL" id="MGDT01000007">
    <property type="protein sequence ID" value="OGL66445.1"/>
    <property type="molecule type" value="Genomic_DNA"/>
</dbReference>
<dbReference type="PRINTS" id="PR00076">
    <property type="entry name" value="6PGDHDRGNASE"/>
</dbReference>
<reference evidence="5 6" key="1">
    <citation type="journal article" date="2016" name="Nat. Commun.">
        <title>Thousands of microbial genomes shed light on interconnected biogeochemical processes in an aquifer system.</title>
        <authorList>
            <person name="Anantharaman K."/>
            <person name="Brown C.T."/>
            <person name="Hug L.A."/>
            <person name="Sharon I."/>
            <person name="Castelle C.J."/>
            <person name="Probst A.J."/>
            <person name="Thomas B.C."/>
            <person name="Singh A."/>
            <person name="Wilkins M.J."/>
            <person name="Karaoz U."/>
            <person name="Brodie E.L."/>
            <person name="Williams K.H."/>
            <person name="Hubbard S.S."/>
            <person name="Banfield J.F."/>
        </authorList>
    </citation>
    <scope>NUCLEOTIDE SEQUENCE [LARGE SCALE GENOMIC DNA]</scope>
</reference>
<dbReference type="InterPro" id="IPR006183">
    <property type="entry name" value="Pgluconate_DH"/>
</dbReference>
<dbReference type="GO" id="GO:0016054">
    <property type="term" value="P:organic acid catabolic process"/>
    <property type="evidence" value="ECO:0007669"/>
    <property type="project" value="UniProtKB-ARBA"/>
</dbReference>
<evidence type="ECO:0000256" key="3">
    <source>
        <dbReference type="ARBA" id="ARBA00023064"/>
    </source>
</evidence>
<evidence type="ECO:0000313" key="6">
    <source>
        <dbReference type="Proteomes" id="UP000177885"/>
    </source>
</evidence>
<dbReference type="InterPro" id="IPR008927">
    <property type="entry name" value="6-PGluconate_DH-like_C_sf"/>
</dbReference>
<dbReference type="PROSITE" id="PS00895">
    <property type="entry name" value="3_HYDROXYISOBUT_DH"/>
    <property type="match status" value="1"/>
</dbReference>
<dbReference type="InterPro" id="IPR006114">
    <property type="entry name" value="6PGDH_C"/>
</dbReference>
<evidence type="ECO:0000256" key="2">
    <source>
        <dbReference type="ARBA" id="ARBA00023002"/>
    </source>
</evidence>